<keyword evidence="1" id="KW-0472">Membrane</keyword>
<dbReference type="AlphaFoldDB" id="A0A4U1BQ70"/>
<protein>
    <submittedName>
        <fullName evidence="2">DUF2878 domain-containing protein</fullName>
    </submittedName>
</protein>
<evidence type="ECO:0000313" key="2">
    <source>
        <dbReference type="EMBL" id="TKB56556.1"/>
    </source>
</evidence>
<dbReference type="Proteomes" id="UP000305675">
    <property type="component" value="Unassembled WGS sequence"/>
</dbReference>
<feature type="transmembrane region" description="Helical" evidence="1">
    <location>
        <begin position="144"/>
        <end position="163"/>
    </location>
</feature>
<keyword evidence="3" id="KW-1185">Reference proteome</keyword>
<comment type="caution">
    <text evidence="2">The sequence shown here is derived from an EMBL/GenBank/DDBJ whole genome shotgun (WGS) entry which is preliminary data.</text>
</comment>
<evidence type="ECO:0000313" key="3">
    <source>
        <dbReference type="Proteomes" id="UP000305675"/>
    </source>
</evidence>
<feature type="transmembrane region" description="Helical" evidence="1">
    <location>
        <begin position="52"/>
        <end position="72"/>
    </location>
</feature>
<dbReference type="Pfam" id="PF11086">
    <property type="entry name" value="DUF2878"/>
    <property type="match status" value="1"/>
</dbReference>
<gene>
    <name evidence="2" type="ORF">FCL42_05335</name>
</gene>
<dbReference type="EMBL" id="SWCJ01000003">
    <property type="protein sequence ID" value="TKB56556.1"/>
    <property type="molecule type" value="Genomic_DNA"/>
</dbReference>
<accession>A0A4U1BQ70</accession>
<keyword evidence="1" id="KW-1133">Transmembrane helix</keyword>
<feature type="transmembrane region" description="Helical" evidence="1">
    <location>
        <begin position="12"/>
        <end position="32"/>
    </location>
</feature>
<organism evidence="2 3">
    <name type="scientific">Ferrimonas aestuarii</name>
    <dbReference type="NCBI Taxonomy" id="2569539"/>
    <lineage>
        <taxon>Bacteria</taxon>
        <taxon>Pseudomonadati</taxon>
        <taxon>Pseudomonadota</taxon>
        <taxon>Gammaproteobacteria</taxon>
        <taxon>Alteromonadales</taxon>
        <taxon>Ferrimonadaceae</taxon>
        <taxon>Ferrimonas</taxon>
    </lineage>
</organism>
<sequence length="177" mass="19818">MTVTLSMPTKRLLLDGTLFQLFWFASILEPSPQWQLAALLLWAWVMPLTQRQWLVVLGIACLGVAADSLFIAQGFISAQSTLTLGWIPLWLVLLWVGCSRYLLRLVDALPGPSWRWGLIGAVAGPLSYRGAEAFGIASVQWQQWSLLAAFILWWAVIMMIINASHQHSQSQPSERSL</sequence>
<reference evidence="2 3" key="1">
    <citation type="submission" date="2019-04" db="EMBL/GenBank/DDBJ databases">
        <authorList>
            <person name="Hwang J.C."/>
        </authorList>
    </citation>
    <scope>NUCLEOTIDE SEQUENCE [LARGE SCALE GENOMIC DNA]</scope>
    <source>
        <strain evidence="2 3">IMCC35002</strain>
    </source>
</reference>
<dbReference type="OrthoDB" id="21939at2"/>
<dbReference type="RefSeq" id="WP_136862360.1">
    <property type="nucleotide sequence ID" value="NZ_SWCJ01000003.1"/>
</dbReference>
<proteinExistence type="predicted"/>
<keyword evidence="1" id="KW-0812">Transmembrane</keyword>
<feature type="transmembrane region" description="Helical" evidence="1">
    <location>
        <begin position="84"/>
        <end position="103"/>
    </location>
</feature>
<evidence type="ECO:0000256" key="1">
    <source>
        <dbReference type="SAM" id="Phobius"/>
    </source>
</evidence>
<name>A0A4U1BQ70_9GAMM</name>
<dbReference type="InterPro" id="IPR021306">
    <property type="entry name" value="DUF2878"/>
</dbReference>